<dbReference type="CDD" id="cd15831">
    <property type="entry name" value="BTAD"/>
    <property type="match status" value="1"/>
</dbReference>
<dbReference type="InterPro" id="IPR027417">
    <property type="entry name" value="P-loop_NTPase"/>
</dbReference>
<dbReference type="SUPFAM" id="SSF48452">
    <property type="entry name" value="TPR-like"/>
    <property type="match status" value="1"/>
</dbReference>
<dbReference type="KEGG" id="daur:Daura_23235"/>
<evidence type="ECO:0000313" key="7">
    <source>
        <dbReference type="EMBL" id="UWZ58825.1"/>
    </source>
</evidence>
<keyword evidence="2" id="KW-0805">Transcription regulation</keyword>
<organism evidence="7 8">
    <name type="scientific">Dactylosporangium aurantiacum</name>
    <dbReference type="NCBI Taxonomy" id="35754"/>
    <lineage>
        <taxon>Bacteria</taxon>
        <taxon>Bacillati</taxon>
        <taxon>Actinomycetota</taxon>
        <taxon>Actinomycetes</taxon>
        <taxon>Micromonosporales</taxon>
        <taxon>Micromonosporaceae</taxon>
        <taxon>Dactylosporangium</taxon>
    </lineage>
</organism>
<dbReference type="RefSeq" id="WP_052387314.1">
    <property type="nucleotide sequence ID" value="NZ_CP073767.1"/>
</dbReference>
<dbReference type="SMART" id="SM00382">
    <property type="entry name" value="AAA"/>
    <property type="match status" value="1"/>
</dbReference>
<comment type="similarity">
    <text evidence="1">Belongs to the AfsR/DnrI/RedD regulatory family.</text>
</comment>
<dbReference type="SMART" id="SM00862">
    <property type="entry name" value="Trans_reg_C"/>
    <property type="match status" value="1"/>
</dbReference>
<dbReference type="InterPro" id="IPR051677">
    <property type="entry name" value="AfsR-DnrI-RedD_regulator"/>
</dbReference>
<dbReference type="Pfam" id="PF13401">
    <property type="entry name" value="AAA_22"/>
    <property type="match status" value="1"/>
</dbReference>
<dbReference type="PANTHER" id="PTHR35807:SF1">
    <property type="entry name" value="TRANSCRIPTIONAL REGULATOR REDD"/>
    <property type="match status" value="1"/>
</dbReference>
<dbReference type="InterPro" id="IPR001867">
    <property type="entry name" value="OmpR/PhoB-type_DNA-bd"/>
</dbReference>
<proteinExistence type="inferred from homology"/>
<protein>
    <submittedName>
        <fullName evidence="7">AfsR/SARP family transcriptional regulator</fullName>
    </submittedName>
</protein>
<dbReference type="SUPFAM" id="SSF46894">
    <property type="entry name" value="C-terminal effector domain of the bipartite response regulators"/>
    <property type="match status" value="1"/>
</dbReference>
<dbReference type="InterPro" id="IPR005158">
    <property type="entry name" value="BTAD"/>
</dbReference>
<evidence type="ECO:0000313" key="8">
    <source>
        <dbReference type="Proteomes" id="UP001058003"/>
    </source>
</evidence>
<dbReference type="InterPro" id="IPR049945">
    <property type="entry name" value="AAA_22"/>
</dbReference>
<evidence type="ECO:0000256" key="4">
    <source>
        <dbReference type="ARBA" id="ARBA00023163"/>
    </source>
</evidence>
<dbReference type="InterPro" id="IPR036388">
    <property type="entry name" value="WH-like_DNA-bd_sf"/>
</dbReference>
<dbReference type="InterPro" id="IPR011990">
    <property type="entry name" value="TPR-like_helical_dom_sf"/>
</dbReference>
<dbReference type="Pfam" id="PF03704">
    <property type="entry name" value="BTAD"/>
    <property type="match status" value="1"/>
</dbReference>
<dbReference type="InterPro" id="IPR016032">
    <property type="entry name" value="Sig_transdc_resp-reg_C-effctor"/>
</dbReference>
<evidence type="ECO:0000256" key="1">
    <source>
        <dbReference type="ARBA" id="ARBA00005820"/>
    </source>
</evidence>
<feature type="DNA-binding region" description="OmpR/PhoB-type" evidence="5">
    <location>
        <begin position="11"/>
        <end position="112"/>
    </location>
</feature>
<dbReference type="GO" id="GO:0006355">
    <property type="term" value="P:regulation of DNA-templated transcription"/>
    <property type="evidence" value="ECO:0007669"/>
    <property type="project" value="InterPro"/>
</dbReference>
<dbReference type="GO" id="GO:0003677">
    <property type="term" value="F:DNA binding"/>
    <property type="evidence" value="ECO:0007669"/>
    <property type="project" value="UniProtKB-UniRule"/>
</dbReference>
<dbReference type="PRINTS" id="PR00364">
    <property type="entry name" value="DISEASERSIST"/>
</dbReference>
<dbReference type="Proteomes" id="UP001058003">
    <property type="component" value="Chromosome"/>
</dbReference>
<dbReference type="PROSITE" id="PS51755">
    <property type="entry name" value="OMPR_PHOB"/>
    <property type="match status" value="1"/>
</dbReference>
<reference evidence="7" key="1">
    <citation type="submission" date="2021-04" db="EMBL/GenBank/DDBJ databases">
        <title>Dactylosporangium aurantiacum NRRL B-8018 full assembly.</title>
        <authorList>
            <person name="Hartkoorn R.C."/>
            <person name="Beaudoing E."/>
            <person name="Hot D."/>
        </authorList>
    </citation>
    <scope>NUCLEOTIDE SEQUENCE</scope>
    <source>
        <strain evidence="7">NRRL B-8018</strain>
    </source>
</reference>
<dbReference type="Gene3D" id="3.40.50.300">
    <property type="entry name" value="P-loop containing nucleotide triphosphate hydrolases"/>
    <property type="match status" value="1"/>
</dbReference>
<evidence type="ECO:0000256" key="5">
    <source>
        <dbReference type="PROSITE-ProRule" id="PRU01091"/>
    </source>
</evidence>
<name>A0A9Q9MLC7_9ACTN</name>
<dbReference type="SUPFAM" id="SSF52540">
    <property type="entry name" value="P-loop containing nucleoside triphosphate hydrolases"/>
    <property type="match status" value="1"/>
</dbReference>
<dbReference type="SMART" id="SM01043">
    <property type="entry name" value="BTAD"/>
    <property type="match status" value="1"/>
</dbReference>
<feature type="domain" description="OmpR/PhoB-type" evidence="6">
    <location>
        <begin position="11"/>
        <end position="112"/>
    </location>
</feature>
<sequence>MRAARQDPDSAPAPDAGPALFRLLGPLTVTIGAQTLAIGGVRSRAVLATLLLDAGKVVSTDQLVEATWGADPPASARIQVQNRIGRLRRTLQLVPSADALIGTAPGGYTIRPRDGDLDLDQFRALTGTAERLEAAGAAARAAALLGQALQLRRGPALDGLTTPYLASAAHGIEQRWLLAFEHRVRLELRLGRPAHLVEPLRAMTVAHPFREELHGLLMAALYRAGRQADALAAYRTARRILTEQLGLEPGPMLQSLNLAILRRDGDTVDAEVSGPLARPRRPSTVQVRTPAVRRELPAVPAGLTERAQQLSLLDQAAGTVQRAPVPPHGLPPRDGPRAAPAVLVHGPPGSGKTALAVHWAHRAAGQFPDGQLYLELNGPSGPVEPADALARLLRSLGVPGPSGDVLEAAARLRSVLAGRRVLLLLDDASSIAQVEPLLPGGSEAFVVIIARVRLGALTARHDMARVQVGPLSTAAARQLLGALVGAARVHAEPDAATDLVRLCAGLPLALRIAAGTLLDRPHRRISTLVQELRTAHGLRAWRRMDPAWAALTGTLDTSHGLLPAPARQLLHRMGTATTGPVSPATAAALTGGGTTAAARWLDLLCAAHLVREDPDGRFTVAPLIRRYVHDRVASPVPSAL</sequence>
<dbReference type="GO" id="GO:0043531">
    <property type="term" value="F:ADP binding"/>
    <property type="evidence" value="ECO:0007669"/>
    <property type="project" value="InterPro"/>
</dbReference>
<evidence type="ECO:0000256" key="2">
    <source>
        <dbReference type="ARBA" id="ARBA00023015"/>
    </source>
</evidence>
<dbReference type="Gene3D" id="1.25.40.10">
    <property type="entry name" value="Tetratricopeptide repeat domain"/>
    <property type="match status" value="1"/>
</dbReference>
<gene>
    <name evidence="7" type="ORF">Daura_23235</name>
</gene>
<keyword evidence="8" id="KW-1185">Reference proteome</keyword>
<keyword evidence="3 5" id="KW-0238">DNA-binding</keyword>
<dbReference type="AlphaFoldDB" id="A0A9Q9MLC7"/>
<keyword evidence="4" id="KW-0804">Transcription</keyword>
<dbReference type="GO" id="GO:0000160">
    <property type="term" value="P:phosphorelay signal transduction system"/>
    <property type="evidence" value="ECO:0007669"/>
    <property type="project" value="InterPro"/>
</dbReference>
<dbReference type="InterPro" id="IPR003593">
    <property type="entry name" value="AAA+_ATPase"/>
</dbReference>
<evidence type="ECO:0000259" key="6">
    <source>
        <dbReference type="PROSITE" id="PS51755"/>
    </source>
</evidence>
<dbReference type="Pfam" id="PF00486">
    <property type="entry name" value="Trans_reg_C"/>
    <property type="match status" value="1"/>
</dbReference>
<dbReference type="EMBL" id="CP073767">
    <property type="protein sequence ID" value="UWZ58825.1"/>
    <property type="molecule type" value="Genomic_DNA"/>
</dbReference>
<evidence type="ECO:0000256" key="3">
    <source>
        <dbReference type="ARBA" id="ARBA00023125"/>
    </source>
</evidence>
<dbReference type="Gene3D" id="1.10.10.10">
    <property type="entry name" value="Winged helix-like DNA-binding domain superfamily/Winged helix DNA-binding domain"/>
    <property type="match status" value="1"/>
</dbReference>
<accession>A0A9Q9MLC7</accession>
<dbReference type="PANTHER" id="PTHR35807">
    <property type="entry name" value="TRANSCRIPTIONAL REGULATOR REDD-RELATED"/>
    <property type="match status" value="1"/>
</dbReference>